<dbReference type="EMBL" id="SACY01000006">
    <property type="protein sequence ID" value="RVU23412.1"/>
    <property type="molecule type" value="Genomic_DNA"/>
</dbReference>
<feature type="transmembrane region" description="Helical" evidence="1">
    <location>
        <begin position="12"/>
        <end position="37"/>
    </location>
</feature>
<evidence type="ECO:0000313" key="3">
    <source>
        <dbReference type="Proteomes" id="UP000282832"/>
    </source>
</evidence>
<feature type="transmembrane region" description="Helical" evidence="1">
    <location>
        <begin position="49"/>
        <end position="67"/>
    </location>
</feature>
<protein>
    <submittedName>
        <fullName evidence="2">MerC domain-containing protein</fullName>
    </submittedName>
</protein>
<dbReference type="Pfam" id="PF03203">
    <property type="entry name" value="MerC"/>
    <property type="match status" value="1"/>
</dbReference>
<dbReference type="AlphaFoldDB" id="A0A437PM98"/>
<keyword evidence="1" id="KW-0812">Transmembrane</keyword>
<evidence type="ECO:0000313" key="2">
    <source>
        <dbReference type="EMBL" id="RVU23412.1"/>
    </source>
</evidence>
<keyword evidence="3" id="KW-1185">Reference proteome</keyword>
<reference evidence="2 3" key="1">
    <citation type="submission" date="2019-01" db="EMBL/GenBank/DDBJ databases">
        <authorList>
            <person name="Chen W.-M."/>
        </authorList>
    </citation>
    <scope>NUCLEOTIDE SEQUENCE [LARGE SCALE GENOMIC DNA]</scope>
    <source>
        <strain evidence="2 3">FSY-15</strain>
    </source>
</reference>
<name>A0A437PM98_9BACT</name>
<evidence type="ECO:0000256" key="1">
    <source>
        <dbReference type="SAM" id="Phobius"/>
    </source>
</evidence>
<comment type="caution">
    <text evidence="2">The sequence shown here is derived from an EMBL/GenBank/DDBJ whole genome shotgun (WGS) entry which is preliminary data.</text>
</comment>
<keyword evidence="1" id="KW-1133">Transmembrane helix</keyword>
<organism evidence="2 3">
    <name type="scientific">Sandaracinomonas limnophila</name>
    <dbReference type="NCBI Taxonomy" id="1862386"/>
    <lineage>
        <taxon>Bacteria</taxon>
        <taxon>Pseudomonadati</taxon>
        <taxon>Bacteroidota</taxon>
        <taxon>Cytophagia</taxon>
        <taxon>Cytophagales</taxon>
        <taxon>Flectobacillaceae</taxon>
        <taxon>Sandaracinomonas</taxon>
    </lineage>
</organism>
<dbReference type="GO" id="GO:0015097">
    <property type="term" value="F:mercury ion transmembrane transporter activity"/>
    <property type="evidence" value="ECO:0007669"/>
    <property type="project" value="InterPro"/>
</dbReference>
<proteinExistence type="predicted"/>
<accession>A0A437PM98</accession>
<feature type="transmembrane region" description="Helical" evidence="1">
    <location>
        <begin position="102"/>
        <end position="120"/>
    </location>
</feature>
<dbReference type="GO" id="GO:0016020">
    <property type="term" value="C:membrane"/>
    <property type="evidence" value="ECO:0007669"/>
    <property type="project" value="InterPro"/>
</dbReference>
<dbReference type="RefSeq" id="WP_127805641.1">
    <property type="nucleotide sequence ID" value="NZ_SACY01000006.1"/>
</dbReference>
<sequence length="130" mass="15074">MTKRKLKKWLPIEQFGMFLSLLCAIHCLSLPLLLFFAPYFASSFAFDQSVEWSLVASSFLLASYLLYSDFRKHRQIQPLILLLAAIFSKLVEILLHNNSINWLFGLSLGVFISLAYYINYRHKSTCRCKA</sequence>
<dbReference type="OrthoDB" id="5966279at2"/>
<dbReference type="Proteomes" id="UP000282832">
    <property type="component" value="Unassembled WGS sequence"/>
</dbReference>
<gene>
    <name evidence="2" type="ORF">EOJ36_11820</name>
</gene>
<keyword evidence="1" id="KW-0472">Membrane</keyword>
<feature type="transmembrane region" description="Helical" evidence="1">
    <location>
        <begin position="79"/>
        <end position="96"/>
    </location>
</feature>
<dbReference type="InterPro" id="IPR004891">
    <property type="entry name" value="Mercury-R_MerC"/>
</dbReference>